<keyword evidence="3" id="KW-0411">Iron-sulfur</keyword>
<accession>A0A832RZ68</accession>
<dbReference type="Gene3D" id="3.40.50.740">
    <property type="match status" value="2"/>
</dbReference>
<dbReference type="PANTHER" id="PTHR43105:SF10">
    <property type="entry name" value="NADH-QUINONE OXIDOREDUCTASE SUBUNIT G"/>
    <property type="match status" value="1"/>
</dbReference>
<dbReference type="GO" id="GO:0016020">
    <property type="term" value="C:membrane"/>
    <property type="evidence" value="ECO:0007669"/>
    <property type="project" value="TreeGrafter"/>
</dbReference>
<dbReference type="Proteomes" id="UP000600363">
    <property type="component" value="Unassembled WGS sequence"/>
</dbReference>
<evidence type="ECO:0000313" key="6">
    <source>
        <dbReference type="Proteomes" id="UP000600363"/>
    </source>
</evidence>
<dbReference type="GO" id="GO:0016491">
    <property type="term" value="F:oxidoreductase activity"/>
    <property type="evidence" value="ECO:0007669"/>
    <property type="project" value="InterPro"/>
</dbReference>
<evidence type="ECO:0000256" key="2">
    <source>
        <dbReference type="ARBA" id="ARBA00023004"/>
    </source>
</evidence>
<reference evidence="5" key="1">
    <citation type="journal article" date="2020" name="bioRxiv">
        <title>A rank-normalized archaeal taxonomy based on genome phylogeny resolves widespread incomplete and uneven classifications.</title>
        <authorList>
            <person name="Rinke C."/>
            <person name="Chuvochina M."/>
            <person name="Mussig A.J."/>
            <person name="Chaumeil P.-A."/>
            <person name="Waite D.W."/>
            <person name="Whitman W.B."/>
            <person name="Parks D.H."/>
            <person name="Hugenholtz P."/>
        </authorList>
    </citation>
    <scope>NUCLEOTIDE SEQUENCE</scope>
    <source>
        <strain evidence="5">UBA12518</strain>
    </source>
</reference>
<dbReference type="Gene3D" id="3.40.228.10">
    <property type="entry name" value="Dimethylsulfoxide Reductase, domain 2"/>
    <property type="match status" value="1"/>
</dbReference>
<name>A0A832RZ68_9EURY</name>
<dbReference type="InterPro" id="IPR050123">
    <property type="entry name" value="Prok_molybdopt-oxidoreductase"/>
</dbReference>
<sequence>MKSVCPGCNFGCGLYIQPAEPCGVVREFRKGCEVNEGKLCKFGVQLARYYFPPNASRVDGKEVALDEAVEEASKRLSSLDPVDAVEFVSFGGAPSEELLALIELARARGAVPQMGLGVLSRLPKEAYPSIATGAAYADVESAKTVVLVGVDPHEQYPLILRRILRAKQNGAKVVFCGWRDPRGLADELVLLKPSTWQEQLAGLRESLEGAEDAVVISDVHPLTEGAMLAHTLNLAKAIGAKLLLLKPFANVSGMMLLLTPDELSAQKSPEQLISEVEQGSIKGLVVHEVDLLEALPQPERVRAALEKLDLLVYVSSRRSPMCDIAHVVIAPEQFWQKRGIVVNNEGRLLELGGEGTEGLTALSRLAVACGGSELSFEDAHARVLAASGTEQVDEYSVPSYERGEYPEVEVPAATNAERALVLAYTPFTWRDSEEAYVVVGRKLVSEAHLKRGNLAIVRTDNGEGRYPFRLEHVADDVVLTFGKLPLAASSITPLTSVENARWYEAE</sequence>
<dbReference type="PANTHER" id="PTHR43105">
    <property type="entry name" value="RESPIRATORY NITRATE REDUCTASE"/>
    <property type="match status" value="1"/>
</dbReference>
<protein>
    <recommendedName>
        <fullName evidence="4">Molybdopterin oxidoreductase domain-containing protein</fullName>
    </recommendedName>
</protein>
<evidence type="ECO:0000259" key="4">
    <source>
        <dbReference type="Pfam" id="PF00384"/>
    </source>
</evidence>
<dbReference type="GO" id="GO:0046872">
    <property type="term" value="F:metal ion binding"/>
    <property type="evidence" value="ECO:0007669"/>
    <property type="project" value="UniProtKB-KW"/>
</dbReference>
<evidence type="ECO:0000256" key="1">
    <source>
        <dbReference type="ARBA" id="ARBA00022723"/>
    </source>
</evidence>
<dbReference type="SUPFAM" id="SSF53706">
    <property type="entry name" value="Formate dehydrogenase/DMSO reductase, domains 1-3"/>
    <property type="match status" value="1"/>
</dbReference>
<evidence type="ECO:0000256" key="3">
    <source>
        <dbReference type="ARBA" id="ARBA00023014"/>
    </source>
</evidence>
<proteinExistence type="predicted"/>
<keyword evidence="2" id="KW-0408">Iron</keyword>
<comment type="caution">
    <text evidence="5">The sequence shown here is derived from an EMBL/GenBank/DDBJ whole genome shotgun (WGS) entry which is preliminary data.</text>
</comment>
<feature type="domain" description="Molybdopterin oxidoreductase" evidence="4">
    <location>
        <begin position="66"/>
        <end position="348"/>
    </location>
</feature>
<keyword evidence="1" id="KW-0479">Metal-binding</keyword>
<dbReference type="AlphaFoldDB" id="A0A832RZ68"/>
<dbReference type="EMBL" id="DUIH01000024">
    <property type="protein sequence ID" value="HIH70424.1"/>
    <property type="molecule type" value="Genomic_DNA"/>
</dbReference>
<dbReference type="InterPro" id="IPR006656">
    <property type="entry name" value="Mopterin_OxRdtase"/>
</dbReference>
<dbReference type="GO" id="GO:0051536">
    <property type="term" value="F:iron-sulfur cluster binding"/>
    <property type="evidence" value="ECO:0007669"/>
    <property type="project" value="UniProtKB-KW"/>
</dbReference>
<dbReference type="RefSeq" id="WP_042687692.1">
    <property type="nucleotide sequence ID" value="NZ_DUIH01000024.1"/>
</dbReference>
<dbReference type="Pfam" id="PF00384">
    <property type="entry name" value="Molybdopterin"/>
    <property type="match status" value="1"/>
</dbReference>
<dbReference type="CDD" id="cd00368">
    <property type="entry name" value="Molybdopterin-Binding"/>
    <property type="match status" value="1"/>
</dbReference>
<organism evidence="5 6">
    <name type="scientific">Methermicoccus shengliensis</name>
    <dbReference type="NCBI Taxonomy" id="660064"/>
    <lineage>
        <taxon>Archaea</taxon>
        <taxon>Methanobacteriati</taxon>
        <taxon>Methanobacteriota</taxon>
        <taxon>Stenosarchaea group</taxon>
        <taxon>Methanomicrobia</taxon>
        <taxon>Methanosarcinales</taxon>
        <taxon>Methermicoccaceae</taxon>
        <taxon>Methermicoccus</taxon>
    </lineage>
</organism>
<evidence type="ECO:0000313" key="5">
    <source>
        <dbReference type="EMBL" id="HIH70424.1"/>
    </source>
</evidence>
<gene>
    <name evidence="5" type="ORF">HA299_07475</name>
</gene>